<sequence>MLLGALCEGVSERGELCSRTRVCDGVEDEQLRYSSGDTIGSTNGAVD</sequence>
<dbReference type="Proteomes" id="UP000004047">
    <property type="component" value="Unassembled WGS sequence"/>
</dbReference>
<reference evidence="1 2" key="1">
    <citation type="submission" date="2012-04" db="EMBL/GenBank/DDBJ databases">
        <authorList>
            <person name="Genoscope - CEA"/>
        </authorList>
    </citation>
    <scope>NUCLEOTIDE SEQUENCE [LARGE SCALE GENOMIC DNA]</scope>
    <source>
        <strain evidence="1 2">9701</strain>
    </source>
</reference>
<dbReference type="AlphaFoldDB" id="I4IQL1"/>
<dbReference type="EMBL" id="CAIQ01000173">
    <property type="protein sequence ID" value="CCI36585.1"/>
    <property type="molecule type" value="Genomic_DNA"/>
</dbReference>
<proteinExistence type="predicted"/>
<evidence type="ECO:0000313" key="2">
    <source>
        <dbReference type="Proteomes" id="UP000004047"/>
    </source>
</evidence>
<gene>
    <name evidence="1" type="ORF">MICAK_2540006</name>
</gene>
<name>I4IQL1_MICAE</name>
<evidence type="ECO:0000313" key="1">
    <source>
        <dbReference type="EMBL" id="CCI36585.1"/>
    </source>
</evidence>
<dbReference type="HOGENOM" id="CLU_3170257_0_0_3"/>
<comment type="caution">
    <text evidence="1">The sequence shown here is derived from an EMBL/GenBank/DDBJ whole genome shotgun (WGS) entry which is preliminary data.</text>
</comment>
<protein>
    <submittedName>
        <fullName evidence="1">Uncharacterized protein</fullName>
    </submittedName>
</protein>
<accession>I4IQL1</accession>
<organism evidence="1 2">
    <name type="scientific">Microcystis aeruginosa PCC 9701</name>
    <dbReference type="NCBI Taxonomy" id="721123"/>
    <lineage>
        <taxon>Bacteria</taxon>
        <taxon>Bacillati</taxon>
        <taxon>Cyanobacteriota</taxon>
        <taxon>Cyanophyceae</taxon>
        <taxon>Oscillatoriophycideae</taxon>
        <taxon>Chroococcales</taxon>
        <taxon>Microcystaceae</taxon>
        <taxon>Microcystis</taxon>
    </lineage>
</organism>